<feature type="binding site" evidence="10">
    <location>
        <position position="127"/>
    </location>
    <ligand>
        <name>substrate</name>
    </ligand>
</feature>
<dbReference type="PANTHER" id="PTHR30557">
    <property type="entry name" value="THIAMINE BIOSYNTHESIS PROTEIN THIC"/>
    <property type="match status" value="1"/>
</dbReference>
<evidence type="ECO:0000256" key="10">
    <source>
        <dbReference type="HAMAP-Rule" id="MF_00089"/>
    </source>
</evidence>
<feature type="binding site" evidence="10">
    <location>
        <begin position="226"/>
        <end position="229"/>
    </location>
    <ligand>
        <name>substrate</name>
    </ligand>
</feature>
<keyword evidence="8 10" id="KW-0411">Iron-sulfur</keyword>
<dbReference type="SFLD" id="SFLDF00407">
    <property type="entry name" value="phosphomethylpyrimidine_syntha"/>
    <property type="match status" value="1"/>
</dbReference>
<accession>A0A3N0AE57</accession>
<feature type="binding site" evidence="10">
    <location>
        <begin position="185"/>
        <end position="187"/>
    </location>
    <ligand>
        <name>substrate</name>
    </ligand>
</feature>
<keyword evidence="2 10" id="KW-0004">4Fe-4S</keyword>
<evidence type="ECO:0000256" key="1">
    <source>
        <dbReference type="ARBA" id="ARBA00003175"/>
    </source>
</evidence>
<comment type="cofactor">
    <cofactor evidence="10">
        <name>[4Fe-4S] cluster</name>
        <dbReference type="ChEBI" id="CHEBI:49883"/>
    </cofactor>
    <text evidence="10">Binds 1 [4Fe-4S] cluster per subunit. The cluster is coordinated with 3 cysteines and an exchangeable S-adenosyl-L-methionine.</text>
</comment>
<dbReference type="NCBIfam" id="NF009895">
    <property type="entry name" value="PRK13352.1"/>
    <property type="match status" value="1"/>
</dbReference>
<comment type="pathway">
    <text evidence="10">Cofactor biosynthesis; thiamine diphosphate biosynthesis.</text>
</comment>
<keyword evidence="7 10" id="KW-0408">Iron</keyword>
<dbReference type="FunFam" id="3.20.20.540:FF:000001">
    <property type="entry name" value="Phosphomethylpyrimidine synthase"/>
    <property type="match status" value="1"/>
</dbReference>
<keyword evidence="3 10" id="KW-0949">S-adenosyl-L-methionine</keyword>
<dbReference type="InterPro" id="IPR038521">
    <property type="entry name" value="ThiC/Bza_core_dom"/>
</dbReference>
<feature type="binding site" evidence="10">
    <location>
        <position position="163"/>
    </location>
    <ligand>
        <name>substrate</name>
    </ligand>
</feature>
<feature type="binding site" evidence="10">
    <location>
        <position position="269"/>
    </location>
    <ligand>
        <name>Zn(2+)</name>
        <dbReference type="ChEBI" id="CHEBI:29105"/>
    </ligand>
</feature>
<dbReference type="OrthoDB" id="9805897at2"/>
<dbReference type="RefSeq" id="WP_123198580.1">
    <property type="nucleotide sequence ID" value="NZ_QICB01000007.1"/>
</dbReference>
<comment type="function">
    <text evidence="1 10">Catalyzes the synthesis of the hydroxymethylpyrimidine phosphate (HMP-P) moiety of thiamine from aminoimidazole ribotide (AIR) in a radical S-adenosyl-L-methionine (SAM)-dependent reaction.</text>
</comment>
<dbReference type="InterPro" id="IPR037509">
    <property type="entry name" value="ThiC"/>
</dbReference>
<reference evidence="12" key="1">
    <citation type="submission" date="2018-05" db="EMBL/GenBank/DDBJ databases">
        <title>Genome Sequencing of selected type strains of the family Eggerthellaceae.</title>
        <authorList>
            <person name="Danylec N."/>
            <person name="Stoll D.A."/>
            <person name="Doetsch A."/>
            <person name="Huch M."/>
        </authorList>
    </citation>
    <scope>NUCLEOTIDE SEQUENCE [LARGE SCALE GENOMIC DNA]</scope>
    <source>
        <strain evidence="12">DSM 17537</strain>
    </source>
</reference>
<dbReference type="SFLD" id="SFLDS00113">
    <property type="entry name" value="Radical_SAM_Phosphomethylpyrim"/>
    <property type="match status" value="1"/>
</dbReference>
<keyword evidence="9 10" id="KW-0456">Lyase</keyword>
<dbReference type="GO" id="GO:0008270">
    <property type="term" value="F:zinc ion binding"/>
    <property type="evidence" value="ECO:0007669"/>
    <property type="project" value="UniProtKB-UniRule"/>
</dbReference>
<proteinExistence type="inferred from homology"/>
<feature type="binding site" evidence="10">
    <location>
        <position position="265"/>
    </location>
    <ligand>
        <name>substrate</name>
    </ligand>
</feature>
<protein>
    <recommendedName>
        <fullName evidence="10">Phosphomethylpyrimidine synthase</fullName>
        <ecNumber evidence="10">4.1.99.17</ecNumber>
    </recommendedName>
    <alternativeName>
        <fullName evidence="10">Hydroxymethylpyrimidine phosphate synthase</fullName>
        <shortName evidence="10">HMP-P synthase</shortName>
        <shortName evidence="10">HMP-phosphate synthase</shortName>
        <shortName evidence="10">HMPP synthase</shortName>
    </alternativeName>
    <alternativeName>
        <fullName evidence="10">Thiamine biosynthesis protein ThiC</fullName>
    </alternativeName>
</protein>
<evidence type="ECO:0000256" key="4">
    <source>
        <dbReference type="ARBA" id="ARBA00022723"/>
    </source>
</evidence>
<feature type="binding site" evidence="10">
    <location>
        <position position="98"/>
    </location>
    <ligand>
        <name>substrate</name>
    </ligand>
</feature>
<dbReference type="GO" id="GO:0005829">
    <property type="term" value="C:cytosol"/>
    <property type="evidence" value="ECO:0007669"/>
    <property type="project" value="TreeGrafter"/>
</dbReference>
<keyword evidence="6 10" id="KW-0784">Thiamine biosynthesis</keyword>
<feature type="binding site" evidence="10">
    <location>
        <position position="409"/>
    </location>
    <ligand>
        <name>[4Fe-4S] cluster</name>
        <dbReference type="ChEBI" id="CHEBI:49883"/>
        <note>4Fe-4S-S-AdoMet</note>
    </ligand>
</feature>
<dbReference type="HAMAP" id="MF_00089">
    <property type="entry name" value="ThiC"/>
    <property type="match status" value="1"/>
</dbReference>
<dbReference type="GO" id="GO:0009228">
    <property type="term" value="P:thiamine biosynthetic process"/>
    <property type="evidence" value="ECO:0007669"/>
    <property type="project" value="UniProtKB-UniRule"/>
</dbReference>
<evidence type="ECO:0000256" key="2">
    <source>
        <dbReference type="ARBA" id="ARBA00022485"/>
    </source>
</evidence>
<dbReference type="Pfam" id="PF01964">
    <property type="entry name" value="ThiC_Rad_SAM"/>
    <property type="match status" value="1"/>
</dbReference>
<comment type="caution">
    <text evidence="11">The sequence shown here is derived from an EMBL/GenBank/DDBJ whole genome shotgun (WGS) entry which is preliminary data.</text>
</comment>
<evidence type="ECO:0000256" key="6">
    <source>
        <dbReference type="ARBA" id="ARBA00022977"/>
    </source>
</evidence>
<dbReference type="SFLD" id="SFLDG01114">
    <property type="entry name" value="phosphomethylpyrimidine_syntha"/>
    <property type="match status" value="1"/>
</dbReference>
<feature type="binding site" evidence="10">
    <location>
        <position position="412"/>
    </location>
    <ligand>
        <name>[4Fe-4S] cluster</name>
        <dbReference type="ChEBI" id="CHEBI:49883"/>
        <note>4Fe-4S-S-AdoMet</note>
    </ligand>
</feature>
<dbReference type="PANTHER" id="PTHR30557:SF1">
    <property type="entry name" value="PHOSPHOMETHYLPYRIMIDINE SYNTHASE, CHLOROPLASTIC"/>
    <property type="match status" value="1"/>
</dbReference>
<dbReference type="GO" id="GO:0009229">
    <property type="term" value="P:thiamine diphosphate biosynthetic process"/>
    <property type="evidence" value="ECO:0007669"/>
    <property type="project" value="UniProtKB-UniRule"/>
</dbReference>
<evidence type="ECO:0000256" key="7">
    <source>
        <dbReference type="ARBA" id="ARBA00023004"/>
    </source>
</evidence>
<dbReference type="InterPro" id="IPR002817">
    <property type="entry name" value="ThiC/BzaA/B"/>
</dbReference>
<dbReference type="Gene3D" id="3.20.20.540">
    <property type="entry name" value="Radical SAM ThiC family, central domain"/>
    <property type="match status" value="1"/>
</dbReference>
<gene>
    <name evidence="10" type="primary">thiC</name>
    <name evidence="11" type="ORF">DMP07_07755</name>
</gene>
<feature type="binding site" evidence="10">
    <location>
        <position position="333"/>
    </location>
    <ligand>
        <name>Zn(2+)</name>
        <dbReference type="ChEBI" id="CHEBI:29105"/>
    </ligand>
</feature>
<dbReference type="GO" id="GO:0051539">
    <property type="term" value="F:4 iron, 4 sulfur cluster binding"/>
    <property type="evidence" value="ECO:0007669"/>
    <property type="project" value="UniProtKB-KW"/>
</dbReference>
<evidence type="ECO:0000256" key="9">
    <source>
        <dbReference type="ARBA" id="ARBA00023239"/>
    </source>
</evidence>
<feature type="binding site" evidence="10">
    <location>
        <position position="69"/>
    </location>
    <ligand>
        <name>substrate</name>
    </ligand>
</feature>
<keyword evidence="4 10" id="KW-0479">Metal-binding</keyword>
<feature type="binding site" evidence="10">
    <location>
        <position position="292"/>
    </location>
    <ligand>
        <name>substrate</name>
    </ligand>
</feature>
<comment type="catalytic activity">
    <reaction evidence="10">
        <text>5-amino-1-(5-phospho-beta-D-ribosyl)imidazole + S-adenosyl-L-methionine = 4-amino-2-methyl-5-(phosphooxymethyl)pyrimidine + CO + 5'-deoxyadenosine + formate + L-methionine + 3 H(+)</text>
        <dbReference type="Rhea" id="RHEA:24840"/>
        <dbReference type="ChEBI" id="CHEBI:15378"/>
        <dbReference type="ChEBI" id="CHEBI:15740"/>
        <dbReference type="ChEBI" id="CHEBI:17245"/>
        <dbReference type="ChEBI" id="CHEBI:17319"/>
        <dbReference type="ChEBI" id="CHEBI:57844"/>
        <dbReference type="ChEBI" id="CHEBI:58354"/>
        <dbReference type="ChEBI" id="CHEBI:59789"/>
        <dbReference type="ChEBI" id="CHEBI:137981"/>
        <dbReference type="EC" id="4.1.99.17"/>
    </reaction>
</comment>
<keyword evidence="12" id="KW-1185">Reference proteome</keyword>
<comment type="similarity">
    <text evidence="10">Belongs to the ThiC family.</text>
</comment>
<dbReference type="Proteomes" id="UP000267368">
    <property type="component" value="Unassembled WGS sequence"/>
</dbReference>
<dbReference type="EMBL" id="QICB01000007">
    <property type="protein sequence ID" value="RNL18837.1"/>
    <property type="molecule type" value="Genomic_DNA"/>
</dbReference>
<name>A0A3N0AE57_9ACTN</name>
<evidence type="ECO:0000256" key="8">
    <source>
        <dbReference type="ARBA" id="ARBA00023014"/>
    </source>
</evidence>
<feature type="binding site" evidence="10">
    <location>
        <position position="416"/>
    </location>
    <ligand>
        <name>[4Fe-4S] cluster</name>
        <dbReference type="ChEBI" id="CHEBI:49883"/>
        <note>4Fe-4S-S-AdoMet</note>
    </ligand>
</feature>
<keyword evidence="5 10" id="KW-0862">Zinc</keyword>
<dbReference type="NCBIfam" id="TIGR00190">
    <property type="entry name" value="thiC"/>
    <property type="match status" value="1"/>
</dbReference>
<evidence type="ECO:0000256" key="3">
    <source>
        <dbReference type="ARBA" id="ARBA00022691"/>
    </source>
</evidence>
<evidence type="ECO:0000313" key="11">
    <source>
        <dbReference type="EMBL" id="RNL18837.1"/>
    </source>
</evidence>
<dbReference type="AlphaFoldDB" id="A0A3N0AE57"/>
<organism evidence="11 12">
    <name type="scientific">Slackia faecicanis</name>
    <dbReference type="NCBI Taxonomy" id="255723"/>
    <lineage>
        <taxon>Bacteria</taxon>
        <taxon>Bacillati</taxon>
        <taxon>Actinomycetota</taxon>
        <taxon>Coriobacteriia</taxon>
        <taxon>Eggerthellales</taxon>
        <taxon>Eggerthellaceae</taxon>
        <taxon>Slackia</taxon>
    </lineage>
</organism>
<dbReference type="EC" id="4.1.99.17" evidence="10"/>
<dbReference type="UniPathway" id="UPA00060"/>
<sequence>MTYSTQMEAAKAGIVTPEMKTVAHDEGIDVEVLRARVAAGTAAIPANRNHRNLHASGVGEGLRTKINVNLGISGDMRDYDCEMQKVDVALKFGAEAIMDLSNYGKTHDFRRALIEKSPAMIGTVPMYDAVGYLEKDLAHITADDFMDVVRAHAEEGVDFVTIHAGLNRKAIDSFKRSGRKMNIVSRGGSLIYAWMEMTGNENPFFEHYDELLEILREYDVTISLGDALRPGCLADATDAGQVGELIELGLLTTRAWERDVQVMIEGPGHMALSEIAANMQIEKRLCHNAPFYVLGPLVTDIAPGYDHITSAIGGAVAAASGADFLCYVTPAEHLRLPSVEDVKEGVIASRIAAHAADIAKGIPGARDWDDRMAAARQRLDWPAMFDEAIDREKAEAYVASTKPADPRTCTMCGAMCSVRTMNRAMNGEGVSLL</sequence>
<evidence type="ECO:0000313" key="12">
    <source>
        <dbReference type="Proteomes" id="UP000267368"/>
    </source>
</evidence>
<dbReference type="GO" id="GO:0070284">
    <property type="term" value="F:phosphomethylpyrimidine synthase activity"/>
    <property type="evidence" value="ECO:0007669"/>
    <property type="project" value="UniProtKB-EC"/>
</dbReference>
<evidence type="ECO:0000256" key="5">
    <source>
        <dbReference type="ARBA" id="ARBA00022833"/>
    </source>
</evidence>